<organism evidence="2 3">
    <name type="scientific">Hymenobacter setariae</name>
    <dbReference type="NCBI Taxonomy" id="2594794"/>
    <lineage>
        <taxon>Bacteria</taxon>
        <taxon>Pseudomonadati</taxon>
        <taxon>Bacteroidota</taxon>
        <taxon>Cytophagia</taxon>
        <taxon>Cytophagales</taxon>
        <taxon>Hymenobacteraceae</taxon>
        <taxon>Hymenobacter</taxon>
    </lineage>
</organism>
<reference evidence="2 3" key="1">
    <citation type="submission" date="2019-07" db="EMBL/GenBank/DDBJ databases">
        <title>Hymenobacter sp. straun FUR1 Genome sequencing and assembly.</title>
        <authorList>
            <person name="Chhetri G."/>
        </authorList>
    </citation>
    <scope>NUCLEOTIDE SEQUENCE [LARGE SCALE GENOMIC DNA]</scope>
    <source>
        <strain evidence="2 3">Fur1</strain>
    </source>
</reference>
<protein>
    <recommendedName>
        <fullName evidence="4">Morphogenetic protein</fullName>
    </recommendedName>
</protein>
<dbReference type="OrthoDB" id="72471at2"/>
<gene>
    <name evidence="2" type="ORF">FNT36_03130</name>
</gene>
<dbReference type="EMBL" id="VMRJ01000001">
    <property type="protein sequence ID" value="TVT43099.1"/>
    <property type="molecule type" value="Genomic_DNA"/>
</dbReference>
<evidence type="ECO:0000313" key="3">
    <source>
        <dbReference type="Proteomes" id="UP000317624"/>
    </source>
</evidence>
<evidence type="ECO:0000256" key="1">
    <source>
        <dbReference type="SAM" id="MobiDB-lite"/>
    </source>
</evidence>
<evidence type="ECO:0008006" key="4">
    <source>
        <dbReference type="Google" id="ProtNLM"/>
    </source>
</evidence>
<dbReference type="Proteomes" id="UP000317624">
    <property type="component" value="Unassembled WGS sequence"/>
</dbReference>
<evidence type="ECO:0000313" key="2">
    <source>
        <dbReference type="EMBL" id="TVT43099.1"/>
    </source>
</evidence>
<accession>A0A558C2U6</accession>
<dbReference type="AlphaFoldDB" id="A0A558C2U6"/>
<dbReference type="RefSeq" id="WP_144844245.1">
    <property type="nucleotide sequence ID" value="NZ_VMRJ01000001.1"/>
</dbReference>
<sequence>MGTIKERPILFSGAMVRALLNGSKTQTRRAIKPQPTQPRQAGYILHSTDKSREGGFQWSDADCKNLSEPIHCPYGQPGDRLWVRETLFWSACDDGWCYQADNDMLQCEYHLAPILLKDYKPAIPSIHMPRVASRLLLEITAVRVERLQDINTDDIKAEGIRHTIDYGPILYEEWQLLWEKINGPESWAANPWVWVVEFKVIDGKEVASA</sequence>
<name>A0A558C2U6_9BACT</name>
<comment type="caution">
    <text evidence="2">The sequence shown here is derived from an EMBL/GenBank/DDBJ whole genome shotgun (WGS) entry which is preliminary data.</text>
</comment>
<feature type="region of interest" description="Disordered" evidence="1">
    <location>
        <begin position="24"/>
        <end position="44"/>
    </location>
</feature>
<keyword evidence="3" id="KW-1185">Reference proteome</keyword>
<proteinExistence type="predicted"/>